<evidence type="ECO:0000256" key="1">
    <source>
        <dbReference type="ARBA" id="ARBA00001946"/>
    </source>
</evidence>
<dbReference type="GO" id="GO:0006753">
    <property type="term" value="P:nucleoside phosphate metabolic process"/>
    <property type="evidence" value="ECO:0007669"/>
    <property type="project" value="TreeGrafter"/>
</dbReference>
<feature type="domain" description="Nudix hydrolase" evidence="15">
    <location>
        <begin position="44"/>
        <end position="187"/>
    </location>
</feature>
<evidence type="ECO:0000256" key="6">
    <source>
        <dbReference type="ARBA" id="ARBA00022801"/>
    </source>
</evidence>
<keyword evidence="17" id="KW-1185">Reference proteome</keyword>
<evidence type="ECO:0000256" key="14">
    <source>
        <dbReference type="PIRSR" id="PIRSR604385-3"/>
    </source>
</evidence>
<evidence type="ECO:0000256" key="3">
    <source>
        <dbReference type="ARBA" id="ARBA00012453"/>
    </source>
</evidence>
<evidence type="ECO:0000256" key="4">
    <source>
        <dbReference type="ARBA" id="ARBA00013297"/>
    </source>
</evidence>
<feature type="binding site" evidence="13">
    <location>
        <position position="153"/>
    </location>
    <ligand>
        <name>Mg(2+)</name>
        <dbReference type="ChEBI" id="CHEBI:18420"/>
        <label>1</label>
    </ligand>
</feature>
<feature type="binding site" evidence="13">
    <location>
        <position position="101"/>
    </location>
    <ligand>
        <name>Mg(2+)</name>
        <dbReference type="ChEBI" id="CHEBI:18420"/>
        <label>1</label>
    </ligand>
</feature>
<dbReference type="Pfam" id="PF00293">
    <property type="entry name" value="NUDIX"/>
    <property type="match status" value="1"/>
</dbReference>
<name>A0A317DVE7_9PROT</name>
<evidence type="ECO:0000259" key="15">
    <source>
        <dbReference type="PROSITE" id="PS51462"/>
    </source>
</evidence>
<sequence length="198" mass="21927">MDKTVEILSREIVHKGFYPKTVLRLRHRRFDGTMSAEISRDILEQGGAAVVLPYDAASDRVLLIEQFRPAPLLMDDDPWLLETVAGRTEPGEDPAETARREAVEEAGLAVTDMVRAAIGYPSPGCLKELATIFVGRCDLSRSGGLHGLADEHEDIKVHVVTVDEALAMAADGRLRNMPALVALYWLALNRADLRRRWA</sequence>
<feature type="short sequence motif" description="Nudix box" evidence="14">
    <location>
        <begin position="86"/>
        <end position="108"/>
    </location>
</feature>
<dbReference type="Proteomes" id="UP000245461">
    <property type="component" value="Unassembled WGS sequence"/>
</dbReference>
<evidence type="ECO:0000256" key="12">
    <source>
        <dbReference type="ARBA" id="ARBA00049546"/>
    </source>
</evidence>
<dbReference type="InterPro" id="IPR000086">
    <property type="entry name" value="NUDIX_hydrolase_dom"/>
</dbReference>
<evidence type="ECO:0000256" key="9">
    <source>
        <dbReference type="ARBA" id="ARBA00030162"/>
    </source>
</evidence>
<dbReference type="InterPro" id="IPR015797">
    <property type="entry name" value="NUDIX_hydrolase-like_dom_sf"/>
</dbReference>
<dbReference type="NCBIfam" id="TIGR00052">
    <property type="entry name" value="nudix-type nucleoside diphosphatase, YffH/AdpP family"/>
    <property type="match status" value="1"/>
</dbReference>
<accession>A0A317DVE7</accession>
<evidence type="ECO:0000256" key="8">
    <source>
        <dbReference type="ARBA" id="ARBA00025164"/>
    </source>
</evidence>
<dbReference type="InterPro" id="IPR004385">
    <property type="entry name" value="NDP_pyrophosphatase"/>
</dbReference>
<dbReference type="PANTHER" id="PTHR11839">
    <property type="entry name" value="UDP/ADP-SUGAR PYROPHOSPHATASE"/>
    <property type="match status" value="1"/>
</dbReference>
<dbReference type="EC" id="3.6.1.13" evidence="3"/>
<keyword evidence="7 13" id="KW-0460">Magnesium</keyword>
<dbReference type="InterPro" id="IPR020084">
    <property type="entry name" value="NUDIX_hydrolase_CS"/>
</dbReference>
<protein>
    <recommendedName>
        <fullName evidence="4">ADP-ribose pyrophosphatase</fullName>
        <ecNumber evidence="3">3.6.1.13</ecNumber>
    </recommendedName>
    <alternativeName>
        <fullName evidence="9">ADP-ribose diphosphatase</fullName>
    </alternativeName>
    <alternativeName>
        <fullName evidence="11">ADP-ribose phosphohydrolase</fullName>
    </alternativeName>
    <alternativeName>
        <fullName evidence="10">Adenosine diphosphoribose pyrophosphatase</fullName>
    </alternativeName>
</protein>
<dbReference type="GO" id="GO:0046872">
    <property type="term" value="F:metal ion binding"/>
    <property type="evidence" value="ECO:0007669"/>
    <property type="project" value="UniProtKB-KW"/>
</dbReference>
<dbReference type="AlphaFoldDB" id="A0A317DVE7"/>
<evidence type="ECO:0000256" key="7">
    <source>
        <dbReference type="ARBA" id="ARBA00022842"/>
    </source>
</evidence>
<comment type="catalytic activity">
    <reaction evidence="12">
        <text>ADP-D-ribose + H2O = D-ribose 5-phosphate + AMP + 2 H(+)</text>
        <dbReference type="Rhea" id="RHEA:10412"/>
        <dbReference type="ChEBI" id="CHEBI:15377"/>
        <dbReference type="ChEBI" id="CHEBI:15378"/>
        <dbReference type="ChEBI" id="CHEBI:57967"/>
        <dbReference type="ChEBI" id="CHEBI:78346"/>
        <dbReference type="ChEBI" id="CHEBI:456215"/>
        <dbReference type="EC" id="3.6.1.13"/>
    </reaction>
</comment>
<comment type="similarity">
    <text evidence="2">Belongs to the Nudix hydrolase family. NudF subfamily.</text>
</comment>
<comment type="function">
    <text evidence="8">Acts on ADP-mannose and ADP-glucose as well as ADP-ribose. Prevents glycogen biosynthesis. The reaction catalyzed by this enzyme is a limiting step of the gluconeogenic process.</text>
</comment>
<comment type="caution">
    <text evidence="16">The sequence shown here is derived from an EMBL/GenBank/DDBJ whole genome shotgun (WGS) entry which is preliminary data.</text>
</comment>
<dbReference type="GO" id="GO:0019144">
    <property type="term" value="F:ADP-sugar diphosphatase activity"/>
    <property type="evidence" value="ECO:0007669"/>
    <property type="project" value="TreeGrafter"/>
</dbReference>
<evidence type="ECO:0000256" key="11">
    <source>
        <dbReference type="ARBA" id="ARBA00033056"/>
    </source>
</evidence>
<dbReference type="SUPFAM" id="SSF55811">
    <property type="entry name" value="Nudix"/>
    <property type="match status" value="1"/>
</dbReference>
<evidence type="ECO:0000313" key="17">
    <source>
        <dbReference type="Proteomes" id="UP000245461"/>
    </source>
</evidence>
<evidence type="ECO:0000256" key="10">
    <source>
        <dbReference type="ARBA" id="ARBA00030308"/>
    </source>
</evidence>
<reference evidence="16 17" key="1">
    <citation type="submission" date="2018-05" db="EMBL/GenBank/DDBJ databases">
        <title>Zavarzinia sp. HR-AS.</title>
        <authorList>
            <person name="Lee Y."/>
            <person name="Jeon C.O."/>
        </authorList>
    </citation>
    <scope>NUCLEOTIDE SEQUENCE [LARGE SCALE GENOMIC DNA]</scope>
    <source>
        <strain evidence="16 17">HR-AS</strain>
    </source>
</reference>
<keyword evidence="6" id="KW-0378">Hydrolase</keyword>
<feature type="binding site" evidence="13">
    <location>
        <position position="105"/>
    </location>
    <ligand>
        <name>Mg(2+)</name>
        <dbReference type="ChEBI" id="CHEBI:18420"/>
        <label>1</label>
    </ligand>
</feature>
<dbReference type="PANTHER" id="PTHR11839:SF5">
    <property type="entry name" value="ADP-RIBOSE PYROPHOSPHATASE"/>
    <property type="match status" value="1"/>
</dbReference>
<dbReference type="OrthoDB" id="5292471at2"/>
<evidence type="ECO:0000313" key="16">
    <source>
        <dbReference type="EMBL" id="PWR18648.1"/>
    </source>
</evidence>
<organism evidence="16 17">
    <name type="scientific">Zavarzinia aquatilis</name>
    <dbReference type="NCBI Taxonomy" id="2211142"/>
    <lineage>
        <taxon>Bacteria</taxon>
        <taxon>Pseudomonadati</taxon>
        <taxon>Pseudomonadota</taxon>
        <taxon>Alphaproteobacteria</taxon>
        <taxon>Rhodospirillales</taxon>
        <taxon>Zavarziniaceae</taxon>
        <taxon>Zavarzinia</taxon>
    </lineage>
</organism>
<gene>
    <name evidence="16" type="ORF">DKG74_18180</name>
</gene>
<evidence type="ECO:0000256" key="13">
    <source>
        <dbReference type="PIRSR" id="PIRSR604385-2"/>
    </source>
</evidence>
<dbReference type="GO" id="GO:0019693">
    <property type="term" value="P:ribose phosphate metabolic process"/>
    <property type="evidence" value="ECO:0007669"/>
    <property type="project" value="TreeGrafter"/>
</dbReference>
<keyword evidence="5 13" id="KW-0479">Metal-binding</keyword>
<dbReference type="RefSeq" id="WP_109907693.1">
    <property type="nucleotide sequence ID" value="NZ_QGLE01000013.1"/>
</dbReference>
<dbReference type="EMBL" id="QGLE01000013">
    <property type="protein sequence ID" value="PWR18648.1"/>
    <property type="molecule type" value="Genomic_DNA"/>
</dbReference>
<evidence type="ECO:0000256" key="5">
    <source>
        <dbReference type="ARBA" id="ARBA00022723"/>
    </source>
</evidence>
<dbReference type="PROSITE" id="PS51462">
    <property type="entry name" value="NUDIX"/>
    <property type="match status" value="1"/>
</dbReference>
<dbReference type="CDD" id="cd24155">
    <property type="entry name" value="NUDIX_ADPRase"/>
    <property type="match status" value="1"/>
</dbReference>
<feature type="binding site" evidence="13">
    <location>
        <position position="85"/>
    </location>
    <ligand>
        <name>Mg(2+)</name>
        <dbReference type="ChEBI" id="CHEBI:18420"/>
        <label>1</label>
    </ligand>
</feature>
<dbReference type="PROSITE" id="PS00893">
    <property type="entry name" value="NUDIX_BOX"/>
    <property type="match status" value="1"/>
</dbReference>
<dbReference type="Gene3D" id="3.90.79.10">
    <property type="entry name" value="Nucleoside Triphosphate Pyrophosphohydrolase"/>
    <property type="match status" value="1"/>
</dbReference>
<dbReference type="GO" id="GO:0005829">
    <property type="term" value="C:cytosol"/>
    <property type="evidence" value="ECO:0007669"/>
    <property type="project" value="TreeGrafter"/>
</dbReference>
<dbReference type="GO" id="GO:0047631">
    <property type="term" value="F:ADP-ribose diphosphatase activity"/>
    <property type="evidence" value="ECO:0007669"/>
    <property type="project" value="UniProtKB-EC"/>
</dbReference>
<comment type="cofactor">
    <cofactor evidence="1 13">
        <name>Mg(2+)</name>
        <dbReference type="ChEBI" id="CHEBI:18420"/>
    </cofactor>
</comment>
<proteinExistence type="inferred from homology"/>
<evidence type="ECO:0000256" key="2">
    <source>
        <dbReference type="ARBA" id="ARBA00007482"/>
    </source>
</evidence>